<reference evidence="21 22" key="1">
    <citation type="submission" date="2020-07" db="EMBL/GenBank/DDBJ databases">
        <title>Genomic Encyclopedia of Type Strains, Phase IV (KMG-IV): sequencing the most valuable type-strain genomes for metagenomic binning, comparative biology and taxonomic classification.</title>
        <authorList>
            <person name="Goeker M."/>
        </authorList>
    </citation>
    <scope>NUCLEOTIDE SEQUENCE [LARGE SCALE GENOMIC DNA]</scope>
    <source>
        <strain evidence="21 22">DSM 45533</strain>
    </source>
</reference>
<keyword evidence="3" id="KW-0813">Transport</keyword>
<evidence type="ECO:0000256" key="2">
    <source>
        <dbReference type="ARBA" id="ARBA00004429"/>
    </source>
</evidence>
<dbReference type="GO" id="GO:0005524">
    <property type="term" value="F:ATP binding"/>
    <property type="evidence" value="ECO:0007669"/>
    <property type="project" value="UniProtKB-KW"/>
</dbReference>
<dbReference type="GO" id="GO:0016491">
    <property type="term" value="F:oxidoreductase activity"/>
    <property type="evidence" value="ECO:0007669"/>
    <property type="project" value="InterPro"/>
</dbReference>
<dbReference type="PROSITE" id="PS00211">
    <property type="entry name" value="ABC_TRANSPORTER_1"/>
    <property type="match status" value="1"/>
</dbReference>
<dbReference type="InterPro" id="IPR003593">
    <property type="entry name" value="AAA+_ATPase"/>
</dbReference>
<evidence type="ECO:0000256" key="13">
    <source>
        <dbReference type="ARBA" id="ARBA00023455"/>
    </source>
</evidence>
<dbReference type="GO" id="GO:0140359">
    <property type="term" value="F:ABC-type transporter activity"/>
    <property type="evidence" value="ECO:0007669"/>
    <property type="project" value="InterPro"/>
</dbReference>
<feature type="compositionally biased region" description="Polar residues" evidence="16">
    <location>
        <begin position="294"/>
        <end position="318"/>
    </location>
</feature>
<dbReference type="GO" id="GO:0005886">
    <property type="term" value="C:plasma membrane"/>
    <property type="evidence" value="ECO:0007669"/>
    <property type="project" value="UniProtKB-SubCell"/>
</dbReference>
<evidence type="ECO:0000259" key="20">
    <source>
        <dbReference type="PROSITE" id="PS51384"/>
    </source>
</evidence>
<dbReference type="SUPFAM" id="SSF90123">
    <property type="entry name" value="ABC transporter transmembrane region"/>
    <property type="match status" value="1"/>
</dbReference>
<keyword evidence="9" id="KW-0274">FAD</keyword>
<dbReference type="SUPFAM" id="SSF63380">
    <property type="entry name" value="Riboflavin synthase domain-like"/>
    <property type="match status" value="1"/>
</dbReference>
<dbReference type="InterPro" id="IPR013113">
    <property type="entry name" value="SIP_FAD-bd"/>
</dbReference>
<name>A0A7W0HPJ2_9ACTN</name>
<evidence type="ECO:0000259" key="19">
    <source>
        <dbReference type="PROSITE" id="PS50929"/>
    </source>
</evidence>
<dbReference type="InterPro" id="IPR017927">
    <property type="entry name" value="FAD-bd_FR_type"/>
</dbReference>
<feature type="region of interest" description="Disordered" evidence="16">
    <location>
        <begin position="243"/>
        <end position="350"/>
    </location>
</feature>
<dbReference type="FunFam" id="3.40.50.300:FF:000221">
    <property type="entry name" value="Multidrug ABC transporter ATP-binding protein"/>
    <property type="match status" value="1"/>
</dbReference>
<comment type="subunit">
    <text evidence="14">Forms a heterodimer with IrtB.</text>
</comment>
<dbReference type="PROSITE" id="PS50929">
    <property type="entry name" value="ABC_TM1F"/>
    <property type="match status" value="1"/>
</dbReference>
<dbReference type="InterPro" id="IPR027417">
    <property type="entry name" value="P-loop_NTPase"/>
</dbReference>
<dbReference type="EMBL" id="JACDUR010000002">
    <property type="protein sequence ID" value="MBA2890933.1"/>
    <property type="molecule type" value="Genomic_DNA"/>
</dbReference>
<feature type="compositionally biased region" description="Low complexity" evidence="16">
    <location>
        <begin position="320"/>
        <end position="346"/>
    </location>
</feature>
<comment type="similarity">
    <text evidence="13">Belongs to the ABC transporter superfamily. Siderophore-Fe(3+) uptake transporter (SIUT) (TC 3.A.1.21) family.</text>
</comment>
<keyword evidence="12 17" id="KW-0472">Membrane</keyword>
<dbReference type="Gene3D" id="1.20.1560.10">
    <property type="entry name" value="ABC transporter type 1, transmembrane domain"/>
    <property type="match status" value="1"/>
</dbReference>
<evidence type="ECO:0000256" key="4">
    <source>
        <dbReference type="ARBA" id="ARBA00022475"/>
    </source>
</evidence>
<dbReference type="InterPro" id="IPR017938">
    <property type="entry name" value="Riboflavin_synthase-like_b-brl"/>
</dbReference>
<dbReference type="SUPFAM" id="SSF52540">
    <property type="entry name" value="P-loop containing nucleoside triphosphate hydrolases"/>
    <property type="match status" value="1"/>
</dbReference>
<evidence type="ECO:0000256" key="7">
    <source>
        <dbReference type="ARBA" id="ARBA00022692"/>
    </source>
</evidence>
<evidence type="ECO:0000256" key="15">
    <source>
        <dbReference type="ARBA" id="ARBA00023488"/>
    </source>
</evidence>
<dbReference type="AlphaFoldDB" id="A0A7W0HPJ2"/>
<keyword evidence="11 17" id="KW-1133">Transmembrane helix</keyword>
<evidence type="ECO:0000256" key="17">
    <source>
        <dbReference type="SAM" id="Phobius"/>
    </source>
</evidence>
<dbReference type="Pfam" id="PF08021">
    <property type="entry name" value="FAD_binding_9"/>
    <property type="match status" value="1"/>
</dbReference>
<dbReference type="InterPro" id="IPR017871">
    <property type="entry name" value="ABC_transporter-like_CS"/>
</dbReference>
<dbReference type="Pfam" id="PF00005">
    <property type="entry name" value="ABC_tran"/>
    <property type="match status" value="1"/>
</dbReference>
<keyword evidence="5" id="KW-0997">Cell inner membrane</keyword>
<dbReference type="InterPro" id="IPR036640">
    <property type="entry name" value="ABC1_TM_sf"/>
</dbReference>
<evidence type="ECO:0000256" key="12">
    <source>
        <dbReference type="ARBA" id="ARBA00023136"/>
    </source>
</evidence>
<evidence type="ECO:0000259" key="18">
    <source>
        <dbReference type="PROSITE" id="PS50893"/>
    </source>
</evidence>
<dbReference type="Gene3D" id="2.40.30.10">
    <property type="entry name" value="Translation factors"/>
    <property type="match status" value="1"/>
</dbReference>
<dbReference type="PANTHER" id="PTHR24221">
    <property type="entry name" value="ATP-BINDING CASSETTE SUB-FAMILY B"/>
    <property type="match status" value="1"/>
</dbReference>
<dbReference type="Pfam" id="PF04954">
    <property type="entry name" value="SIP"/>
    <property type="match status" value="1"/>
</dbReference>
<feature type="domain" description="FAD-binding FR-type" evidence="20">
    <location>
        <begin position="16"/>
        <end position="125"/>
    </location>
</feature>
<keyword evidence="21" id="KW-0378">Hydrolase</keyword>
<comment type="subcellular location">
    <subcellularLocation>
        <location evidence="2">Cell inner membrane</location>
        <topology evidence="2">Multi-pass membrane protein</topology>
    </subcellularLocation>
</comment>
<feature type="transmembrane region" description="Helical" evidence="17">
    <location>
        <begin position="622"/>
        <end position="644"/>
    </location>
</feature>
<proteinExistence type="inferred from homology"/>
<accession>A0A7W0HPJ2</accession>
<evidence type="ECO:0000256" key="5">
    <source>
        <dbReference type="ARBA" id="ARBA00022519"/>
    </source>
</evidence>
<feature type="domain" description="ABC transmembrane type-1" evidence="19">
    <location>
        <begin position="368"/>
        <end position="563"/>
    </location>
</feature>
<evidence type="ECO:0000256" key="11">
    <source>
        <dbReference type="ARBA" id="ARBA00022989"/>
    </source>
</evidence>
<comment type="caution">
    <text evidence="21">The sequence shown here is derived from an EMBL/GenBank/DDBJ whole genome shotgun (WGS) entry which is preliminary data.</text>
</comment>
<dbReference type="Proteomes" id="UP000530928">
    <property type="component" value="Unassembled WGS sequence"/>
</dbReference>
<keyword evidence="10 21" id="KW-0067">ATP-binding</keyword>
<organism evidence="21 22">
    <name type="scientific">Nonomuraea soli</name>
    <dbReference type="NCBI Taxonomy" id="1032476"/>
    <lineage>
        <taxon>Bacteria</taxon>
        <taxon>Bacillati</taxon>
        <taxon>Actinomycetota</taxon>
        <taxon>Actinomycetes</taxon>
        <taxon>Streptosporangiales</taxon>
        <taxon>Streptosporangiaceae</taxon>
        <taxon>Nonomuraea</taxon>
    </lineage>
</organism>
<dbReference type="CDD" id="cd06193">
    <property type="entry name" value="siderophore_interacting"/>
    <property type="match status" value="1"/>
</dbReference>
<dbReference type="PROSITE" id="PS51384">
    <property type="entry name" value="FAD_FR"/>
    <property type="match status" value="1"/>
</dbReference>
<dbReference type="InterPro" id="IPR003439">
    <property type="entry name" value="ABC_transporter-like_ATP-bd"/>
</dbReference>
<evidence type="ECO:0000256" key="14">
    <source>
        <dbReference type="ARBA" id="ARBA00023467"/>
    </source>
</evidence>
<dbReference type="SMART" id="SM00382">
    <property type="entry name" value="AAA"/>
    <property type="match status" value="1"/>
</dbReference>
<evidence type="ECO:0000313" key="22">
    <source>
        <dbReference type="Proteomes" id="UP000530928"/>
    </source>
</evidence>
<dbReference type="GO" id="GO:0016887">
    <property type="term" value="F:ATP hydrolysis activity"/>
    <property type="evidence" value="ECO:0007669"/>
    <property type="project" value="InterPro"/>
</dbReference>
<keyword evidence="6" id="KW-0285">Flavoprotein</keyword>
<keyword evidence="22" id="KW-1185">Reference proteome</keyword>
<dbReference type="InterPro" id="IPR007037">
    <property type="entry name" value="SIP_rossman_dom"/>
</dbReference>
<evidence type="ECO:0000256" key="3">
    <source>
        <dbReference type="ARBA" id="ARBA00022448"/>
    </source>
</evidence>
<evidence type="ECO:0000256" key="1">
    <source>
        <dbReference type="ARBA" id="ARBA00001974"/>
    </source>
</evidence>
<feature type="transmembrane region" description="Helical" evidence="17">
    <location>
        <begin position="367"/>
        <end position="388"/>
    </location>
</feature>
<dbReference type="PROSITE" id="PS50893">
    <property type="entry name" value="ABC_TRANSPORTER_2"/>
    <property type="match status" value="1"/>
</dbReference>
<dbReference type="Pfam" id="PF00664">
    <property type="entry name" value="ABC_membrane"/>
    <property type="match status" value="1"/>
</dbReference>
<evidence type="ECO:0000256" key="16">
    <source>
        <dbReference type="SAM" id="MobiDB-lite"/>
    </source>
</evidence>
<dbReference type="RefSeq" id="WP_181609702.1">
    <property type="nucleotide sequence ID" value="NZ_BAABAM010000006.1"/>
</dbReference>
<dbReference type="Gene3D" id="3.40.50.300">
    <property type="entry name" value="P-loop containing nucleotide triphosphate hydrolases"/>
    <property type="match status" value="1"/>
</dbReference>
<keyword evidence="8" id="KW-0547">Nucleotide-binding</keyword>
<dbReference type="InterPro" id="IPR039261">
    <property type="entry name" value="FNR_nucleotide-bd"/>
</dbReference>
<protein>
    <recommendedName>
        <fullName evidence="15">Mycobactin import ATP-binding/permease protein IrtA</fullName>
    </recommendedName>
</protein>
<feature type="compositionally biased region" description="Low complexity" evidence="16">
    <location>
        <begin position="266"/>
        <end position="276"/>
    </location>
</feature>
<dbReference type="InterPro" id="IPR039421">
    <property type="entry name" value="Type_1_exporter"/>
</dbReference>
<feature type="transmembrane region" description="Helical" evidence="17">
    <location>
        <begin position="506"/>
        <end position="524"/>
    </location>
</feature>
<gene>
    <name evidence="21" type="ORF">HNR30_002274</name>
</gene>
<dbReference type="Gene3D" id="3.40.50.80">
    <property type="entry name" value="Nucleotide-binding domain of ferredoxin-NADP reductase (FNR) module"/>
    <property type="match status" value="1"/>
</dbReference>
<evidence type="ECO:0000313" key="21">
    <source>
        <dbReference type="EMBL" id="MBA2890933.1"/>
    </source>
</evidence>
<feature type="domain" description="ABC transporter" evidence="18">
    <location>
        <begin position="683"/>
        <end position="916"/>
    </location>
</feature>
<evidence type="ECO:0000256" key="10">
    <source>
        <dbReference type="ARBA" id="ARBA00022840"/>
    </source>
</evidence>
<keyword evidence="7 17" id="KW-0812">Transmembrane</keyword>
<dbReference type="InterPro" id="IPR011527">
    <property type="entry name" value="ABC1_TM_dom"/>
</dbReference>
<evidence type="ECO:0000256" key="9">
    <source>
        <dbReference type="ARBA" id="ARBA00022827"/>
    </source>
</evidence>
<comment type="cofactor">
    <cofactor evidence="1">
        <name>FAD</name>
        <dbReference type="ChEBI" id="CHEBI:57692"/>
    </cofactor>
</comment>
<sequence>MPARGYAGAVMRTLGAREQTLTVVSFQDITPHYRRITFHAPSLFDGQPIHPAAWVRIWAPDPDRPGREHQRGYTLLDPDPVLRQVSMEFVLHEPAGPASTWAGRVRVGDTLQMTRWGSKHFAAPDPAPDGYLLVGDAASLPGINSILAAVPPTTPVVVLLERHHPDDVIIPMTSHPLATITWVPEGPGALAEAIEDRDWSNWFAWVTPESGAGKRVRARLKQLGFPASEVKAQAYWVKGKAMGVDRDDRPGGEGAEGAEGAKGTPAVEAATDAAVTEEAREAAGSATPPADGATNGQAGPSGDGSTNGATRRTTTSGPVATETTTSETTTSETTASETTGASGAGARQRQWRSTAGSRLLAPVRGKLVLAAAVQAVVSLLQLAPYLLLIELCRRILADGMGAAGLTELGVWALILLGAGTTLAGALVAVMHVVDARFGHEVRRRVVGKLARLPLGWFTDRSSGRVKQAVQGDAASVHYLVTHAALDVVAALVTPLAVLTYLFTVDAAMAAILLVPILAYVILTARMMQASTSQIAQFPTWEGRVSSEAIAYVDGLSVVRTYDAGPAGGFRATLAERARFLDGWQRPLTSRKVLIDLVTRPMTILLLIVVVGGAAGLVRGPDLLPFLVLGVTFGGRLLAVAYGMGSVRESMDAARRIGLLLAEPELTAPAPATSVGQGSPGRTVRFENVSFAYTADHDVLSGIDLELAPGTVTALVGPSGAGKSTLATLLARFHDVTTGRITIGGTDLRDLTQEELYRTVGFVFQDVSLIRAGVHDNIALARPGATREEVVRAAEAAQIHDRITRLPAGYDTVLGEQGRLSGGEAQRLTIARALLADPPVLVLDEATAFADPESEHRVQEALSTLAAGRAVLVIAHRLHTIAGADCIVVLDHGRIAERGTHAELLDRPGLYRDLWHPQELPV</sequence>
<dbReference type="PANTHER" id="PTHR24221:SF654">
    <property type="entry name" value="ATP-BINDING CASSETTE SUB-FAMILY B MEMBER 6"/>
    <property type="match status" value="1"/>
</dbReference>
<evidence type="ECO:0000256" key="6">
    <source>
        <dbReference type="ARBA" id="ARBA00022630"/>
    </source>
</evidence>
<feature type="transmembrane region" description="Helical" evidence="17">
    <location>
        <begin position="408"/>
        <end position="433"/>
    </location>
</feature>
<keyword evidence="4" id="KW-1003">Cell membrane</keyword>
<evidence type="ECO:0000256" key="8">
    <source>
        <dbReference type="ARBA" id="ARBA00022741"/>
    </source>
</evidence>
<feature type="transmembrane region" description="Helical" evidence="17">
    <location>
        <begin position="592"/>
        <end position="616"/>
    </location>
</feature>